<dbReference type="EMBL" id="KN837409">
    <property type="protein sequence ID" value="KIJ25544.1"/>
    <property type="molecule type" value="Genomic_DNA"/>
</dbReference>
<dbReference type="Proteomes" id="UP000054279">
    <property type="component" value="Unassembled WGS sequence"/>
</dbReference>
<organism evidence="2 3">
    <name type="scientific">Sphaerobolus stellatus (strain SS14)</name>
    <dbReference type="NCBI Taxonomy" id="990650"/>
    <lineage>
        <taxon>Eukaryota</taxon>
        <taxon>Fungi</taxon>
        <taxon>Dikarya</taxon>
        <taxon>Basidiomycota</taxon>
        <taxon>Agaricomycotina</taxon>
        <taxon>Agaricomycetes</taxon>
        <taxon>Phallomycetidae</taxon>
        <taxon>Geastrales</taxon>
        <taxon>Sphaerobolaceae</taxon>
        <taxon>Sphaerobolus</taxon>
    </lineage>
</organism>
<keyword evidence="1" id="KW-0732">Signal</keyword>
<reference evidence="2 3" key="1">
    <citation type="submission" date="2014-06" db="EMBL/GenBank/DDBJ databases">
        <title>Evolutionary Origins and Diversification of the Mycorrhizal Mutualists.</title>
        <authorList>
            <consortium name="DOE Joint Genome Institute"/>
            <consortium name="Mycorrhizal Genomics Consortium"/>
            <person name="Kohler A."/>
            <person name="Kuo A."/>
            <person name="Nagy L.G."/>
            <person name="Floudas D."/>
            <person name="Copeland A."/>
            <person name="Barry K.W."/>
            <person name="Cichocki N."/>
            <person name="Veneault-Fourrey C."/>
            <person name="LaButti K."/>
            <person name="Lindquist E.A."/>
            <person name="Lipzen A."/>
            <person name="Lundell T."/>
            <person name="Morin E."/>
            <person name="Murat C."/>
            <person name="Riley R."/>
            <person name="Ohm R."/>
            <person name="Sun H."/>
            <person name="Tunlid A."/>
            <person name="Henrissat B."/>
            <person name="Grigoriev I.V."/>
            <person name="Hibbett D.S."/>
            <person name="Martin F."/>
        </authorList>
    </citation>
    <scope>NUCLEOTIDE SEQUENCE [LARGE SCALE GENOMIC DNA]</scope>
    <source>
        <strain evidence="2 3">SS14</strain>
    </source>
</reference>
<proteinExistence type="predicted"/>
<evidence type="ECO:0000313" key="2">
    <source>
        <dbReference type="EMBL" id="KIJ25544.1"/>
    </source>
</evidence>
<feature type="chain" id="PRO_5002213956" evidence="1">
    <location>
        <begin position="24"/>
        <end position="56"/>
    </location>
</feature>
<evidence type="ECO:0000313" key="3">
    <source>
        <dbReference type="Proteomes" id="UP000054279"/>
    </source>
</evidence>
<keyword evidence="3" id="KW-1185">Reference proteome</keyword>
<accession>A0A0C9TUN1</accession>
<gene>
    <name evidence="2" type="ORF">M422DRAFT_38638</name>
</gene>
<evidence type="ECO:0000256" key="1">
    <source>
        <dbReference type="SAM" id="SignalP"/>
    </source>
</evidence>
<feature type="signal peptide" evidence="1">
    <location>
        <begin position="1"/>
        <end position="23"/>
    </location>
</feature>
<dbReference type="OrthoDB" id="3512640at2759"/>
<dbReference type="AlphaFoldDB" id="A0A0C9TUN1"/>
<name>A0A0C9TUN1_SPHS4</name>
<sequence>MPNSMISLCCLQIIPLAERLALGTTPDFVRLSVGPLSCAVNGWNSDSTSVAFGDSE</sequence>
<dbReference type="HOGENOM" id="CLU_2777553_0_0_1"/>
<protein>
    <submittedName>
        <fullName evidence="2">Uncharacterized protein</fullName>
    </submittedName>
</protein>